<dbReference type="AlphaFoldDB" id="A0A974NIS7"/>
<keyword evidence="2" id="KW-1185">Reference proteome</keyword>
<gene>
    <name evidence="1" type="ORF">JHT90_08280</name>
</gene>
<dbReference type="EMBL" id="CP067393">
    <property type="protein sequence ID" value="QQP87167.1"/>
    <property type="molecule type" value="Genomic_DNA"/>
</dbReference>
<dbReference type="KEGG" id="eaz:JHT90_08280"/>
<evidence type="ECO:0000313" key="2">
    <source>
        <dbReference type="Proteomes" id="UP000595278"/>
    </source>
</evidence>
<organism evidence="1 2">
    <name type="scientific">Entomomonas asaccharolytica</name>
    <dbReference type="NCBI Taxonomy" id="2785331"/>
    <lineage>
        <taxon>Bacteria</taxon>
        <taxon>Pseudomonadati</taxon>
        <taxon>Pseudomonadota</taxon>
        <taxon>Gammaproteobacteria</taxon>
        <taxon>Pseudomonadales</taxon>
        <taxon>Pseudomonadaceae</taxon>
        <taxon>Entomomonas</taxon>
    </lineage>
</organism>
<evidence type="ECO:0000313" key="1">
    <source>
        <dbReference type="EMBL" id="QQP87167.1"/>
    </source>
</evidence>
<name>A0A974NIS7_9GAMM</name>
<dbReference type="Proteomes" id="UP000595278">
    <property type="component" value="Chromosome"/>
</dbReference>
<accession>A0A974NIS7</accession>
<reference evidence="1 2" key="1">
    <citation type="submission" date="2021-01" db="EMBL/GenBank/DDBJ databases">
        <title>Entomomonas sp. F2A isolated from a house cricket (Acheta domesticus).</title>
        <authorList>
            <person name="Spergser J."/>
            <person name="Busse H.-J."/>
        </authorList>
    </citation>
    <scope>NUCLEOTIDE SEQUENCE [LARGE SCALE GENOMIC DNA]</scope>
    <source>
        <strain evidence="1 2">F2A</strain>
    </source>
</reference>
<proteinExistence type="predicted"/>
<protein>
    <submittedName>
        <fullName evidence="1">Uncharacterized protein</fullName>
    </submittedName>
</protein>
<sequence length="211" mass="23995">MVTNQSNVTASELLQTDANRVTTIAMRNNLHGLYVLLEKFYKRNPREWRKTANSLEEARKMVFDAIEHDKFLPGLENKTSIDALYVALDPNYTGDRAAALIYGLATMIIVAHGDHTKFYLADVVDAEHIFNAARNVEIAQWMLKQRQSSDGKPLLISNEMSDNGYNLSFAIELAKITARLDLVSAMLDERYRRVGTNYVHNLLFLTFLPVQ</sequence>